<gene>
    <name evidence="2" type="ORF">DNHGIG_10480</name>
</gene>
<name>A0AAV4LCW3_9BACL</name>
<evidence type="ECO:0000313" key="3">
    <source>
        <dbReference type="Proteomes" id="UP001057291"/>
    </source>
</evidence>
<comment type="caution">
    <text evidence="2">The sequence shown here is derived from an EMBL/GenBank/DDBJ whole genome shotgun (WGS) entry which is preliminary data.</text>
</comment>
<dbReference type="Proteomes" id="UP001057291">
    <property type="component" value="Unassembled WGS sequence"/>
</dbReference>
<feature type="compositionally biased region" description="Polar residues" evidence="1">
    <location>
        <begin position="9"/>
        <end position="23"/>
    </location>
</feature>
<reference evidence="2" key="1">
    <citation type="journal article" date="2023" name="Int. J. Syst. Evol. Microbiol.">
        <title>Collibacillus ludicampi gen. nov., sp. nov., a new soil bacterium of the family Alicyclobacillaceae.</title>
        <authorList>
            <person name="Jojima T."/>
            <person name="Ioku Y."/>
            <person name="Fukuta Y."/>
            <person name="Shirasaka N."/>
            <person name="Matsumura Y."/>
            <person name="Mori M."/>
        </authorList>
    </citation>
    <scope>NUCLEOTIDE SEQUENCE</scope>
    <source>
        <strain evidence="2">TP075</strain>
    </source>
</reference>
<feature type="compositionally biased region" description="Polar residues" evidence="1">
    <location>
        <begin position="32"/>
        <end position="44"/>
    </location>
</feature>
<dbReference type="PANTHER" id="PTHR37166:SF1">
    <property type="entry name" value="PROTEIN FLAG"/>
    <property type="match status" value="1"/>
</dbReference>
<sequence length="113" mass="13064">MDMRIPEGSASTLRKNPSPNETDLYTIEHNPRNNQVNQKGSHVTTEIERKLKQLLDTDRQYLQFSIDQENHRIRVKVIDEATGKIIREIPPESIEKTLRDLARLAGVWVDCQA</sequence>
<dbReference type="InterPro" id="IPR005186">
    <property type="entry name" value="FlaG"/>
</dbReference>
<dbReference type="RefSeq" id="WP_282198697.1">
    <property type="nucleotide sequence ID" value="NZ_BOQE01000001.1"/>
</dbReference>
<dbReference type="Gene3D" id="3.30.160.170">
    <property type="entry name" value="FlaG-like"/>
    <property type="match status" value="1"/>
</dbReference>
<dbReference type="AlphaFoldDB" id="A0AAV4LCW3"/>
<dbReference type="EMBL" id="BOQE01000001">
    <property type="protein sequence ID" value="GIM45499.1"/>
    <property type="molecule type" value="Genomic_DNA"/>
</dbReference>
<feature type="region of interest" description="Disordered" evidence="1">
    <location>
        <begin position="1"/>
        <end position="44"/>
    </location>
</feature>
<evidence type="ECO:0000313" key="2">
    <source>
        <dbReference type="EMBL" id="GIM45499.1"/>
    </source>
</evidence>
<protein>
    <recommendedName>
        <fullName evidence="4">Flagellar protein FlaG</fullName>
    </recommendedName>
</protein>
<proteinExistence type="predicted"/>
<dbReference type="Pfam" id="PF03646">
    <property type="entry name" value="FlaG"/>
    <property type="match status" value="1"/>
</dbReference>
<dbReference type="InterPro" id="IPR035924">
    <property type="entry name" value="FlaG-like_sf"/>
</dbReference>
<evidence type="ECO:0000256" key="1">
    <source>
        <dbReference type="SAM" id="MobiDB-lite"/>
    </source>
</evidence>
<dbReference type="PANTHER" id="PTHR37166">
    <property type="entry name" value="PROTEIN FLAG"/>
    <property type="match status" value="1"/>
</dbReference>
<dbReference type="SUPFAM" id="SSF160214">
    <property type="entry name" value="FlaG-like"/>
    <property type="match status" value="1"/>
</dbReference>
<evidence type="ECO:0008006" key="4">
    <source>
        <dbReference type="Google" id="ProtNLM"/>
    </source>
</evidence>
<keyword evidence="3" id="KW-1185">Reference proteome</keyword>
<organism evidence="2 3">
    <name type="scientific">Collibacillus ludicampi</name>
    <dbReference type="NCBI Taxonomy" id="2771369"/>
    <lineage>
        <taxon>Bacteria</taxon>
        <taxon>Bacillati</taxon>
        <taxon>Bacillota</taxon>
        <taxon>Bacilli</taxon>
        <taxon>Bacillales</taxon>
        <taxon>Alicyclobacillaceae</taxon>
        <taxon>Collibacillus</taxon>
    </lineage>
</organism>
<accession>A0AAV4LCW3</accession>